<accession>A0AAE4B4V2</accession>
<reference evidence="2" key="1">
    <citation type="submission" date="2022-07" db="EMBL/GenBank/DDBJ databases">
        <authorList>
            <person name="Otstavnykh N."/>
            <person name="Isaeva M."/>
            <person name="Bystritskaya E."/>
        </authorList>
    </citation>
    <scope>NUCLEOTIDE SEQUENCE</scope>
    <source>
        <strain evidence="2">KCTC 52189</strain>
    </source>
</reference>
<dbReference type="GO" id="GO:0020037">
    <property type="term" value="F:heme binding"/>
    <property type="evidence" value="ECO:0007669"/>
    <property type="project" value="InterPro"/>
</dbReference>
<organism evidence="2 3">
    <name type="scientific">Marimonas arenosa</name>
    <dbReference type="NCBI Taxonomy" id="1795305"/>
    <lineage>
        <taxon>Bacteria</taxon>
        <taxon>Pseudomonadati</taxon>
        <taxon>Pseudomonadota</taxon>
        <taxon>Alphaproteobacteria</taxon>
        <taxon>Rhodobacterales</taxon>
        <taxon>Paracoccaceae</taxon>
        <taxon>Marimonas</taxon>
    </lineage>
</organism>
<evidence type="ECO:0000256" key="1">
    <source>
        <dbReference type="SAM" id="SignalP"/>
    </source>
</evidence>
<dbReference type="GO" id="GO:0022900">
    <property type="term" value="P:electron transport chain"/>
    <property type="evidence" value="ECO:0007669"/>
    <property type="project" value="InterPro"/>
</dbReference>
<reference evidence="2" key="2">
    <citation type="submission" date="2023-02" db="EMBL/GenBank/DDBJ databases">
        <title>'Rhodoalgimonas zhirmunskyi' gen. nov., isolated from a red alga.</title>
        <authorList>
            <person name="Nedashkovskaya O.I."/>
            <person name="Otstavnykh N.Y."/>
            <person name="Bystritskaya E.P."/>
            <person name="Balabanova L.A."/>
            <person name="Isaeva M.P."/>
        </authorList>
    </citation>
    <scope>NUCLEOTIDE SEQUENCE</scope>
    <source>
        <strain evidence="2">KCTC 52189</strain>
    </source>
</reference>
<dbReference type="Proteomes" id="UP001226762">
    <property type="component" value="Unassembled WGS sequence"/>
</dbReference>
<dbReference type="InterPro" id="IPR010980">
    <property type="entry name" value="Cyt_c/b562"/>
</dbReference>
<gene>
    <name evidence="2" type="ORF">NO357_11980</name>
</gene>
<keyword evidence="3" id="KW-1185">Reference proteome</keyword>
<proteinExistence type="predicted"/>
<dbReference type="AlphaFoldDB" id="A0AAE4B4V2"/>
<dbReference type="SUPFAM" id="SSF47175">
    <property type="entry name" value="Cytochromes"/>
    <property type="match status" value="1"/>
</dbReference>
<comment type="caution">
    <text evidence="2">The sequence shown here is derived from an EMBL/GenBank/DDBJ whole genome shotgun (WGS) entry which is preliminary data.</text>
</comment>
<evidence type="ECO:0008006" key="4">
    <source>
        <dbReference type="Google" id="ProtNLM"/>
    </source>
</evidence>
<dbReference type="EMBL" id="JANHAX010000003">
    <property type="protein sequence ID" value="MDQ2090620.1"/>
    <property type="molecule type" value="Genomic_DNA"/>
</dbReference>
<feature type="signal peptide" evidence="1">
    <location>
        <begin position="1"/>
        <end position="21"/>
    </location>
</feature>
<name>A0AAE4B4V2_9RHOB</name>
<evidence type="ECO:0000313" key="3">
    <source>
        <dbReference type="Proteomes" id="UP001226762"/>
    </source>
</evidence>
<feature type="chain" id="PRO_5042225042" description="Imelysin" evidence="1">
    <location>
        <begin position="22"/>
        <end position="237"/>
    </location>
</feature>
<sequence length="237" mass="25577">MTLRPVSLALALLFAPLAATAGPVADFETAYRDAYATYRKALFLTNSGDTAGSAEAAHALSDKWTALRDSWEAAPPPHYEDDPGWRDTLVQVAWLINRSSGQIVEGDLNGAHETLEGVREELAALHDRNGIESFSDRMNAYHAEMEHVLMTDLSTLDAAAIDALQERAALLHYLARDLLAAPPPEGRDNPDFDALAKTFEASVAAFLAAARAGDAEAIRKAAAGLKKPYARLFVKFG</sequence>
<evidence type="ECO:0000313" key="2">
    <source>
        <dbReference type="EMBL" id="MDQ2090620.1"/>
    </source>
</evidence>
<dbReference type="GO" id="GO:0009055">
    <property type="term" value="F:electron transfer activity"/>
    <property type="evidence" value="ECO:0007669"/>
    <property type="project" value="InterPro"/>
</dbReference>
<dbReference type="RefSeq" id="WP_306735893.1">
    <property type="nucleotide sequence ID" value="NZ_JANHAX010000003.1"/>
</dbReference>
<dbReference type="GO" id="GO:0005506">
    <property type="term" value="F:iron ion binding"/>
    <property type="evidence" value="ECO:0007669"/>
    <property type="project" value="InterPro"/>
</dbReference>
<protein>
    <recommendedName>
        <fullName evidence="4">Imelysin</fullName>
    </recommendedName>
</protein>
<keyword evidence="1" id="KW-0732">Signal</keyword>